<comment type="caution">
    <text evidence="5">The sequence shown here is derived from an EMBL/GenBank/DDBJ whole genome shotgun (WGS) entry which is preliminary data.</text>
</comment>
<evidence type="ECO:0000259" key="4">
    <source>
        <dbReference type="PROSITE" id="PS50181"/>
    </source>
</evidence>
<organism evidence="5 6">
    <name type="scientific">Fusarium albosuccineum</name>
    <dbReference type="NCBI Taxonomy" id="1237068"/>
    <lineage>
        <taxon>Eukaryota</taxon>
        <taxon>Fungi</taxon>
        <taxon>Dikarya</taxon>
        <taxon>Ascomycota</taxon>
        <taxon>Pezizomycotina</taxon>
        <taxon>Sordariomycetes</taxon>
        <taxon>Hypocreomycetidae</taxon>
        <taxon>Hypocreales</taxon>
        <taxon>Nectriaceae</taxon>
        <taxon>Fusarium</taxon>
        <taxon>Fusarium decemcellulare species complex</taxon>
    </lineage>
</organism>
<reference evidence="5 6" key="1">
    <citation type="submission" date="2020-01" db="EMBL/GenBank/DDBJ databases">
        <title>Identification and distribution of gene clusters putatively required for synthesis of sphingolipid metabolism inhibitors in phylogenetically diverse species of the filamentous fungus Fusarium.</title>
        <authorList>
            <person name="Kim H.-S."/>
            <person name="Busman M."/>
            <person name="Brown D.W."/>
            <person name="Divon H."/>
            <person name="Uhlig S."/>
            <person name="Proctor R.H."/>
        </authorList>
    </citation>
    <scope>NUCLEOTIDE SEQUENCE [LARGE SCALE GENOMIC DNA]</scope>
    <source>
        <strain evidence="5 6">NRRL 20459</strain>
    </source>
</reference>
<dbReference type="InterPro" id="IPR036770">
    <property type="entry name" value="Ankyrin_rpt-contain_sf"/>
</dbReference>
<accession>A0A8H4LF19</accession>
<evidence type="ECO:0000256" key="1">
    <source>
        <dbReference type="ARBA" id="ARBA00022737"/>
    </source>
</evidence>
<dbReference type="SMART" id="SM00248">
    <property type="entry name" value="ANK"/>
    <property type="match status" value="4"/>
</dbReference>
<dbReference type="SUPFAM" id="SSF48403">
    <property type="entry name" value="Ankyrin repeat"/>
    <property type="match status" value="1"/>
</dbReference>
<dbReference type="EMBL" id="JAADYS010000777">
    <property type="protein sequence ID" value="KAF4467150.1"/>
    <property type="molecule type" value="Genomic_DNA"/>
</dbReference>
<evidence type="ECO:0000313" key="5">
    <source>
        <dbReference type="EMBL" id="KAF4467150.1"/>
    </source>
</evidence>
<dbReference type="PANTHER" id="PTHR24123:SF141">
    <property type="entry name" value="ANKYRIN 2, ISOFORM U"/>
    <property type="match status" value="1"/>
</dbReference>
<feature type="repeat" description="ANK" evidence="3">
    <location>
        <begin position="101"/>
        <end position="133"/>
    </location>
</feature>
<keyword evidence="1" id="KW-0677">Repeat</keyword>
<feature type="domain" description="F-box" evidence="4">
    <location>
        <begin position="1"/>
        <end position="44"/>
    </location>
</feature>
<keyword evidence="6" id="KW-1185">Reference proteome</keyword>
<dbReference type="PROSITE" id="PS50088">
    <property type="entry name" value="ANK_REPEAT"/>
    <property type="match status" value="1"/>
</dbReference>
<dbReference type="PANTHER" id="PTHR24123">
    <property type="entry name" value="ANKYRIN REPEAT-CONTAINING"/>
    <property type="match status" value="1"/>
</dbReference>
<dbReference type="InterPro" id="IPR036047">
    <property type="entry name" value="F-box-like_dom_sf"/>
</dbReference>
<evidence type="ECO:0000256" key="3">
    <source>
        <dbReference type="PROSITE-ProRule" id="PRU00023"/>
    </source>
</evidence>
<dbReference type="Proteomes" id="UP000554235">
    <property type="component" value="Unassembled WGS sequence"/>
</dbReference>
<dbReference type="InterPro" id="IPR051165">
    <property type="entry name" value="Multifunctional_ANK_Repeat"/>
</dbReference>
<dbReference type="Pfam" id="PF00023">
    <property type="entry name" value="Ank"/>
    <property type="match status" value="1"/>
</dbReference>
<dbReference type="Gene3D" id="1.25.40.20">
    <property type="entry name" value="Ankyrin repeat-containing domain"/>
    <property type="match status" value="1"/>
</dbReference>
<dbReference type="InterPro" id="IPR002110">
    <property type="entry name" value="Ankyrin_rpt"/>
</dbReference>
<gene>
    <name evidence="5" type="ORF">FALBO_5976</name>
</gene>
<sequence>MLSILPTEIVCMITEHCLPTDQASLSQLCRRFYAICKPILYKTDVLHHDSSAVFHAIVYGKGQHHALKILEAAKEAGADFLYCRGACKHQPPSSSFHVNNALHSPIHLAARRGLYPIVSFLINHGLPADGPEALSAGEMTPLEEAICNSEEHTAILLVQRGAVVGLQAPKPEAFRAAIQQGLVSLVSVLVKQRGLDINADLGYGCTPMTVAICYRQRPMVRRLIHLGADAATTVRGLCEDHSFSSLLWTLEDGSVEDELAGYELTPIWESLGAKVLLDLVLSITLERVSPIQKCYQIAALERVLVLLQDIITKSRLEHGLLLQQQLGDILDSLLHIILSVDRADVDLAPLLLCSGARMHVGVFLPMIKVFKSSSFQNDPLRCLRRYPRLLQCFDFVSCYYLESDGQEDDFAKTSFLQRAPSQAFHLVYELKRRNLPLTVRGIQTMEIIESRGG</sequence>
<dbReference type="OrthoDB" id="341259at2759"/>
<protein>
    <submittedName>
        <fullName evidence="5">Ankyrin repeat</fullName>
    </submittedName>
</protein>
<evidence type="ECO:0000313" key="6">
    <source>
        <dbReference type="Proteomes" id="UP000554235"/>
    </source>
</evidence>
<dbReference type="SUPFAM" id="SSF81383">
    <property type="entry name" value="F-box domain"/>
    <property type="match status" value="1"/>
</dbReference>
<name>A0A8H4LF19_9HYPO</name>
<evidence type="ECO:0000256" key="2">
    <source>
        <dbReference type="ARBA" id="ARBA00023043"/>
    </source>
</evidence>
<keyword evidence="2 3" id="KW-0040">ANK repeat</keyword>
<dbReference type="Pfam" id="PF12937">
    <property type="entry name" value="F-box-like"/>
    <property type="match status" value="1"/>
</dbReference>
<dbReference type="PROSITE" id="PS50181">
    <property type="entry name" value="FBOX"/>
    <property type="match status" value="1"/>
</dbReference>
<dbReference type="AlphaFoldDB" id="A0A8H4LF19"/>
<proteinExistence type="predicted"/>
<dbReference type="CDD" id="cd09917">
    <property type="entry name" value="F-box_SF"/>
    <property type="match status" value="1"/>
</dbReference>
<dbReference type="InterPro" id="IPR001810">
    <property type="entry name" value="F-box_dom"/>
</dbReference>